<evidence type="ECO:0000313" key="2">
    <source>
        <dbReference type="Proteomes" id="UP000005953"/>
    </source>
</evidence>
<dbReference type="AlphaFoldDB" id="A4BJ22"/>
<dbReference type="HOGENOM" id="CLU_3275636_0_0_6"/>
<gene>
    <name evidence="1" type="ORF">MED297_08606</name>
</gene>
<comment type="caution">
    <text evidence="1">The sequence shown here is derived from an EMBL/GenBank/DDBJ whole genome shotgun (WGS) entry which is preliminary data.</text>
</comment>
<dbReference type="EMBL" id="AAOE01000030">
    <property type="protein sequence ID" value="EAR07867.1"/>
    <property type="molecule type" value="Genomic_DNA"/>
</dbReference>
<name>A4BJ22_9GAMM</name>
<proteinExistence type="predicted"/>
<dbReference type="Proteomes" id="UP000005953">
    <property type="component" value="Unassembled WGS sequence"/>
</dbReference>
<accession>A4BJ22</accession>
<protein>
    <submittedName>
        <fullName evidence="1">Uncharacterized protein</fullName>
    </submittedName>
</protein>
<evidence type="ECO:0000313" key="1">
    <source>
        <dbReference type="EMBL" id="EAR07867.1"/>
    </source>
</evidence>
<reference evidence="1 2" key="1">
    <citation type="submission" date="2006-02" db="EMBL/GenBank/DDBJ databases">
        <authorList>
            <person name="Pinhassi J."/>
            <person name="Pedros-Alio C."/>
            <person name="Ferriera S."/>
            <person name="Johnson J."/>
            <person name="Kravitz S."/>
            <person name="Halpern A."/>
            <person name="Remington K."/>
            <person name="Beeson K."/>
            <person name="Tran B."/>
            <person name="Rogers Y.-H."/>
            <person name="Friedman R."/>
            <person name="Venter J.C."/>
        </authorList>
    </citation>
    <scope>NUCLEOTIDE SEQUENCE [LARGE SCALE GENOMIC DNA]</scope>
    <source>
        <strain evidence="1 2">MED297</strain>
    </source>
</reference>
<sequence>MDSVVAPAAAVKTLKAMKIATVSRVMMVLPVICADSLRLRS</sequence>
<organism evidence="1 2">
    <name type="scientific">Reinekea blandensis MED297</name>
    <dbReference type="NCBI Taxonomy" id="314283"/>
    <lineage>
        <taxon>Bacteria</taxon>
        <taxon>Pseudomonadati</taxon>
        <taxon>Pseudomonadota</taxon>
        <taxon>Gammaproteobacteria</taxon>
        <taxon>Oceanospirillales</taxon>
        <taxon>Saccharospirillaceae</taxon>
        <taxon>Reinekea</taxon>
    </lineage>
</organism>
<keyword evidence="2" id="KW-1185">Reference proteome</keyword>